<dbReference type="SUPFAM" id="SSF50939">
    <property type="entry name" value="Sialidases"/>
    <property type="match status" value="1"/>
</dbReference>
<protein>
    <submittedName>
        <fullName evidence="1">Uncharacterized protein</fullName>
    </submittedName>
</protein>
<dbReference type="SUPFAM" id="SSF75005">
    <property type="entry name" value="Arabinanase/levansucrase/invertase"/>
    <property type="match status" value="1"/>
</dbReference>
<evidence type="ECO:0000313" key="2">
    <source>
        <dbReference type="Proteomes" id="UP000178606"/>
    </source>
</evidence>
<dbReference type="InterPro" id="IPR023296">
    <property type="entry name" value="Glyco_hydro_beta-prop_sf"/>
</dbReference>
<dbReference type="InterPro" id="IPR036278">
    <property type="entry name" value="Sialidase_sf"/>
</dbReference>
<dbReference type="Proteomes" id="UP000178606">
    <property type="component" value="Unassembled WGS sequence"/>
</dbReference>
<reference evidence="1 2" key="1">
    <citation type="journal article" date="2016" name="Nat. Commun.">
        <title>Thousands of microbial genomes shed light on interconnected biogeochemical processes in an aquifer system.</title>
        <authorList>
            <person name="Anantharaman K."/>
            <person name="Brown C.T."/>
            <person name="Hug L.A."/>
            <person name="Sharon I."/>
            <person name="Castelle C.J."/>
            <person name="Probst A.J."/>
            <person name="Thomas B.C."/>
            <person name="Singh A."/>
            <person name="Wilkins M.J."/>
            <person name="Karaoz U."/>
            <person name="Brodie E.L."/>
            <person name="Williams K.H."/>
            <person name="Hubbard S.S."/>
            <person name="Banfield J.F."/>
        </authorList>
    </citation>
    <scope>NUCLEOTIDE SEQUENCE [LARGE SCALE GENOMIC DNA]</scope>
    <source>
        <strain evidence="2">RIFCSPLOWO2_12_FULL_64_10</strain>
    </source>
</reference>
<gene>
    <name evidence="1" type="ORF">A3F84_26125</name>
</gene>
<name>A0A1F6CAH1_HANXR</name>
<comment type="caution">
    <text evidence="1">The sequence shown here is derived from an EMBL/GenBank/DDBJ whole genome shotgun (WGS) entry which is preliminary data.</text>
</comment>
<dbReference type="EMBL" id="MFKF01000338">
    <property type="protein sequence ID" value="OGG46159.1"/>
    <property type="molecule type" value="Genomic_DNA"/>
</dbReference>
<dbReference type="Gene3D" id="2.115.10.20">
    <property type="entry name" value="Glycosyl hydrolase domain, family 43"/>
    <property type="match status" value="1"/>
</dbReference>
<accession>A0A1F6CAH1</accession>
<evidence type="ECO:0000313" key="1">
    <source>
        <dbReference type="EMBL" id="OGG46159.1"/>
    </source>
</evidence>
<organism evidence="1 2">
    <name type="scientific">Handelsmanbacteria sp. (strain RIFCSPLOWO2_12_FULL_64_10)</name>
    <dbReference type="NCBI Taxonomy" id="1817868"/>
    <lineage>
        <taxon>Bacteria</taxon>
        <taxon>Candidatus Handelsmaniibacteriota</taxon>
    </lineage>
</organism>
<dbReference type="AlphaFoldDB" id="A0A1F6CAH1"/>
<sequence length="915" mass="103452">MASSDSQGVIFDARRFLLDEDVLPGTEFRGPIPYLNTGRQVTCNRQGRWVCGLTLDRRQRDRNWLVLAVSDDACSQGSAFPDPILLVGREGTGALFASAGDRISNACVLLDSADLLHVVYEGGDGLYLLTADASGESPRQKLSKKESWSGPVRLGEAGSLLGDALVDGAGRWVVYFTREDRLYERVPGEAERVVCDRATHPTVYLDAAGTTHLTFERDRRIFYLRRSAGSGAWTDAKGNPGPEMVAHFCSSFPSVAATTDGKVIIAYQGEGKADLKRYPPFYRPMRGAGGTTVSYVVHDGSGWSLHDLLRSSEILLKRRPHHRNPQKEATFLPFMEEFWRPSLTVDHHGVIWMFYANTTRRHVFWSRFQGETFGTHHEARGPYDVMARTVFLQKETRGQKEIGYLTVASNQVYFDAISVPDYRSSEARRVVFLDNLEVDRLVNLEHVVGTWQKHPEPLFGWGISGQDLDDNIAWCHVYRREDGFEMRYMSNGTKWRTNGMPGRAFSRDGIHWEKREPVSEAHLTLDGKPLPSNFWRPIYLEDPEERDPARRLKGLIARYRFERGVEYRVWDVIVSPDGSAWRTVPGLPTVVSGDISICTHLIRDEEDPDPARRYKFMGLSGCSSGRGAVMFTSPDLIHWGRAVYLREDPDDLLSPVCPYPTGPIVIDPDAGESPWEEEVHDGYAWREHGILMFHYDAFYFGQNQHIEKALAVSRDGRHYWRVKRGAINMPHGPCGAWDSGRDRTSVPIRVGDELWMYFCGMPAQYFGDADAEDYAPQMYVDAWGWDWQKQRIRQEQRPWRVGMARLRADGWAYLQLNRNAETGYLTTIPFDYTGGGLVINGTGLGSGGIRVEVLTADGASVIPGFGRDHCRFSAPDAVTSRVTWDEGKALPPGRYRLRFVFEGLRARLYAFGFEP</sequence>
<proteinExistence type="predicted"/>